<dbReference type="PANTHER" id="PTHR11474:SF126">
    <property type="entry name" value="TYROSINASE-LIKE PROTEIN TYR-1-RELATED"/>
    <property type="match status" value="1"/>
</dbReference>
<name>A0A1I4YET0_9PROT</name>
<dbReference type="Pfam" id="PF00264">
    <property type="entry name" value="Tyrosinase"/>
    <property type="match status" value="1"/>
</dbReference>
<dbReference type="AlphaFoldDB" id="A0A1I4YET0"/>
<reference evidence="7" key="1">
    <citation type="submission" date="2016-10" db="EMBL/GenBank/DDBJ databases">
        <authorList>
            <person name="Varghese N."/>
        </authorList>
    </citation>
    <scope>NUCLEOTIDE SEQUENCE [LARGE SCALE GENOMIC DNA]</scope>
    <source>
        <strain evidence="7">Nsp8</strain>
    </source>
</reference>
<dbReference type="GO" id="GO:0046872">
    <property type="term" value="F:metal ion binding"/>
    <property type="evidence" value="ECO:0007669"/>
    <property type="project" value="UniProtKB-KW"/>
</dbReference>
<dbReference type="PRINTS" id="PR00092">
    <property type="entry name" value="TYROSINASE"/>
</dbReference>
<evidence type="ECO:0000259" key="4">
    <source>
        <dbReference type="PROSITE" id="PS00497"/>
    </source>
</evidence>
<evidence type="ECO:0000259" key="5">
    <source>
        <dbReference type="PROSITE" id="PS00498"/>
    </source>
</evidence>
<dbReference type="RefSeq" id="WP_074794552.1">
    <property type="nucleotide sequence ID" value="NZ_FOVJ01000001.1"/>
</dbReference>
<dbReference type="SUPFAM" id="SSF48056">
    <property type="entry name" value="Di-copper centre-containing domain"/>
    <property type="match status" value="1"/>
</dbReference>
<feature type="domain" description="Tyrosinase copper-binding" evidence="4">
    <location>
        <begin position="66"/>
        <end position="83"/>
    </location>
</feature>
<gene>
    <name evidence="6" type="ORF">SAMN05216386_0664</name>
</gene>
<dbReference type="GO" id="GO:0016491">
    <property type="term" value="F:oxidoreductase activity"/>
    <property type="evidence" value="ECO:0007669"/>
    <property type="project" value="InterPro"/>
</dbReference>
<dbReference type="PANTHER" id="PTHR11474">
    <property type="entry name" value="TYROSINASE FAMILY MEMBER"/>
    <property type="match status" value="1"/>
</dbReference>
<evidence type="ECO:0000256" key="3">
    <source>
        <dbReference type="ARBA" id="ARBA00023008"/>
    </source>
</evidence>
<protein>
    <submittedName>
        <fullName evidence="6">Tyrosinase</fullName>
    </submittedName>
</protein>
<feature type="domain" description="Tyrosinase copper-binding" evidence="5">
    <location>
        <begin position="222"/>
        <end position="233"/>
    </location>
</feature>
<dbReference type="InterPro" id="IPR002227">
    <property type="entry name" value="Tyrosinase_Cu-bd"/>
</dbReference>
<evidence type="ECO:0000313" key="7">
    <source>
        <dbReference type="Proteomes" id="UP000183107"/>
    </source>
</evidence>
<keyword evidence="2" id="KW-0479">Metal-binding</keyword>
<dbReference type="InterPro" id="IPR050316">
    <property type="entry name" value="Tyrosinase/Hemocyanin"/>
</dbReference>
<accession>A0A1I4YET0</accession>
<dbReference type="InterPro" id="IPR008922">
    <property type="entry name" value="Di-copper_centre_dom_sf"/>
</dbReference>
<dbReference type="EMBL" id="FOVJ01000001">
    <property type="protein sequence ID" value="SFN36548.1"/>
    <property type="molecule type" value="Genomic_DNA"/>
</dbReference>
<evidence type="ECO:0000256" key="2">
    <source>
        <dbReference type="ARBA" id="ARBA00022723"/>
    </source>
</evidence>
<comment type="similarity">
    <text evidence="1">Belongs to the tyrosinase family.</text>
</comment>
<dbReference type="Gene3D" id="1.10.1280.10">
    <property type="entry name" value="Di-copper center containing domain from catechol oxidase"/>
    <property type="match status" value="1"/>
</dbReference>
<dbReference type="PROSITE" id="PS00497">
    <property type="entry name" value="TYROSINASE_1"/>
    <property type="match status" value="1"/>
</dbReference>
<keyword evidence="3" id="KW-0186">Copper</keyword>
<organism evidence="6 7">
    <name type="scientific">Nitrosospira briensis</name>
    <dbReference type="NCBI Taxonomy" id="35799"/>
    <lineage>
        <taxon>Bacteria</taxon>
        <taxon>Pseudomonadati</taxon>
        <taxon>Pseudomonadota</taxon>
        <taxon>Betaproteobacteria</taxon>
        <taxon>Nitrosomonadales</taxon>
        <taxon>Nitrosomonadaceae</taxon>
        <taxon>Nitrosospira</taxon>
    </lineage>
</organism>
<dbReference type="PROSITE" id="PS00498">
    <property type="entry name" value="TYROSINASE_2"/>
    <property type="match status" value="1"/>
</dbReference>
<proteinExistence type="inferred from homology"/>
<keyword evidence="7" id="KW-1185">Reference proteome</keyword>
<evidence type="ECO:0000256" key="1">
    <source>
        <dbReference type="ARBA" id="ARBA00009928"/>
    </source>
</evidence>
<dbReference type="OrthoDB" id="2874181at2"/>
<sequence length="300" mass="34490">MIRHNFLSNPEAAQKYIEGVRRLKDPAQFAWAGQDGLSIYDSFVFWHHQSMMLMTPPNQNDRNAAHSGPGFLPWHRYFLITLEGLLRQALNDNEFRIPYWDWTTDAELPEPATSPIWSTANLGQFALSDWRVRLEMSLRTGDLRPANRSLQRELGNTGRLPTRTGVRMIIRDQAAYDTSPFSSSSPGGIRNLVEGWVGNERIHNSVHVWIGGDMGRSSSPNDPVFFLHHCNVDRIWAAWQERHPDSTYLPDMTAPDTLQFHRIDDALYSIYEDTVTPGDMVDYKTYYEYDTISDLAELQV</sequence>
<dbReference type="Proteomes" id="UP000183107">
    <property type="component" value="Unassembled WGS sequence"/>
</dbReference>
<evidence type="ECO:0000313" key="6">
    <source>
        <dbReference type="EMBL" id="SFN36548.1"/>
    </source>
</evidence>